<dbReference type="InterPro" id="IPR038277">
    <property type="entry name" value="UreF_sf"/>
</dbReference>
<name>A0A2W5N2R4_RHOSU</name>
<proteinExistence type="inferred from homology"/>
<comment type="subcellular location">
    <subcellularLocation>
        <location evidence="3">Cytoplasm</location>
    </subcellularLocation>
</comment>
<comment type="caution">
    <text evidence="4">The sequence shown here is derived from an EMBL/GenBank/DDBJ whole genome shotgun (WGS) entry which is preliminary data.</text>
</comment>
<keyword evidence="1 3" id="KW-0996">Nickel insertion</keyword>
<dbReference type="HAMAP" id="MF_01385">
    <property type="entry name" value="UreF"/>
    <property type="match status" value="1"/>
</dbReference>
<evidence type="ECO:0000313" key="4">
    <source>
        <dbReference type="EMBL" id="PZQ47791.1"/>
    </source>
</evidence>
<sequence length="223" mass="23173">MAPPAATPMPEPARPEAAQILASWFSPAYPVGAYSYSHGLEWAVEAGTVANRADLAAWVADLLRHGAGRSDAILLAQAHAAEDPAELAELAEALAPSAERHLETMAQGGAFARTTAAVWGLDLPAMPYPVAAGRAARLLDLPLGATLVLYLQGFAANIISAGVRLIPLGQTDGQRVTAELMPLCAEIAAEAARATLDDLGGAALGADLAAMLHETQYTRLYRS</sequence>
<dbReference type="Gene3D" id="1.10.4190.10">
    <property type="entry name" value="Urease accessory protein UreF"/>
    <property type="match status" value="1"/>
</dbReference>
<dbReference type="PANTHER" id="PTHR33620">
    <property type="entry name" value="UREASE ACCESSORY PROTEIN F"/>
    <property type="match status" value="1"/>
</dbReference>
<keyword evidence="3" id="KW-0963">Cytoplasm</keyword>
<dbReference type="Proteomes" id="UP000249185">
    <property type="component" value="Unassembled WGS sequence"/>
</dbReference>
<dbReference type="PIRSF" id="PIRSF009467">
    <property type="entry name" value="Ureas_acces_UreF"/>
    <property type="match status" value="1"/>
</dbReference>
<comment type="function">
    <text evidence="3">Required for maturation of urease via the functional incorporation of the urease nickel metallocenter.</text>
</comment>
<gene>
    <name evidence="3" type="primary">ureF</name>
    <name evidence="4" type="ORF">DI556_16395</name>
</gene>
<dbReference type="PANTHER" id="PTHR33620:SF1">
    <property type="entry name" value="UREASE ACCESSORY PROTEIN F"/>
    <property type="match status" value="1"/>
</dbReference>
<accession>A0A2W5N2R4</accession>
<dbReference type="EMBL" id="QFPW01000015">
    <property type="protein sequence ID" value="PZQ47791.1"/>
    <property type="molecule type" value="Genomic_DNA"/>
</dbReference>
<dbReference type="InterPro" id="IPR002639">
    <property type="entry name" value="UreF"/>
</dbReference>
<evidence type="ECO:0000256" key="3">
    <source>
        <dbReference type="HAMAP-Rule" id="MF_01385"/>
    </source>
</evidence>
<dbReference type="GO" id="GO:0005737">
    <property type="term" value="C:cytoplasm"/>
    <property type="evidence" value="ECO:0007669"/>
    <property type="project" value="UniProtKB-SubCell"/>
</dbReference>
<evidence type="ECO:0000313" key="5">
    <source>
        <dbReference type="Proteomes" id="UP000249185"/>
    </source>
</evidence>
<keyword evidence="2 3" id="KW-0143">Chaperone</keyword>
<protein>
    <recommendedName>
        <fullName evidence="3">Urease accessory protein UreF</fullName>
    </recommendedName>
</protein>
<reference evidence="4 5" key="1">
    <citation type="submission" date="2017-08" db="EMBL/GenBank/DDBJ databases">
        <title>Infants hospitalized years apart are colonized by the same room-sourced microbial strains.</title>
        <authorList>
            <person name="Brooks B."/>
            <person name="Olm M.R."/>
            <person name="Firek B.A."/>
            <person name="Baker R."/>
            <person name="Thomas B.C."/>
            <person name="Morowitz M.J."/>
            <person name="Banfield J.F."/>
        </authorList>
    </citation>
    <scope>NUCLEOTIDE SEQUENCE [LARGE SCALE GENOMIC DNA]</scope>
    <source>
        <strain evidence="4">S2_005_002_R2_34</strain>
    </source>
</reference>
<comment type="subunit">
    <text evidence="3">UreD, UreF and UreG form a complex that acts as a GTP-hydrolysis-dependent molecular chaperone, activating the urease apoprotein by helping to assemble the nickel containing metallocenter of UreC. The UreE protein probably delivers the nickel.</text>
</comment>
<dbReference type="GO" id="GO:0016151">
    <property type="term" value="F:nickel cation binding"/>
    <property type="evidence" value="ECO:0007669"/>
    <property type="project" value="UniProtKB-UniRule"/>
</dbReference>
<evidence type="ECO:0000256" key="1">
    <source>
        <dbReference type="ARBA" id="ARBA00022988"/>
    </source>
</evidence>
<comment type="similarity">
    <text evidence="3">Belongs to the UreF family.</text>
</comment>
<evidence type="ECO:0000256" key="2">
    <source>
        <dbReference type="ARBA" id="ARBA00023186"/>
    </source>
</evidence>
<dbReference type="Pfam" id="PF01730">
    <property type="entry name" value="UreF"/>
    <property type="match status" value="1"/>
</dbReference>
<dbReference type="AlphaFoldDB" id="A0A2W5N2R4"/>
<organism evidence="4 5">
    <name type="scientific">Rhodovulum sulfidophilum</name>
    <name type="common">Rhodobacter sulfidophilus</name>
    <dbReference type="NCBI Taxonomy" id="35806"/>
    <lineage>
        <taxon>Bacteria</taxon>
        <taxon>Pseudomonadati</taxon>
        <taxon>Pseudomonadota</taxon>
        <taxon>Alphaproteobacteria</taxon>
        <taxon>Rhodobacterales</taxon>
        <taxon>Paracoccaceae</taxon>
        <taxon>Rhodovulum</taxon>
    </lineage>
</organism>